<organism evidence="2 3">
    <name type="scientific">Giardia muris</name>
    <dbReference type="NCBI Taxonomy" id="5742"/>
    <lineage>
        <taxon>Eukaryota</taxon>
        <taxon>Metamonada</taxon>
        <taxon>Diplomonadida</taxon>
        <taxon>Hexamitidae</taxon>
        <taxon>Giardiinae</taxon>
        <taxon>Giardia</taxon>
    </lineage>
</organism>
<dbReference type="AlphaFoldDB" id="A0A4Z1TCA4"/>
<gene>
    <name evidence="2" type="ORF">GMRT_14270</name>
</gene>
<name>A0A4Z1TCA4_GIAMU</name>
<comment type="caution">
    <text evidence="2">The sequence shown here is derived from an EMBL/GenBank/DDBJ whole genome shotgun (WGS) entry which is preliminary data.</text>
</comment>
<dbReference type="Proteomes" id="UP000315496">
    <property type="component" value="Chromosome 1"/>
</dbReference>
<feature type="region of interest" description="Disordered" evidence="1">
    <location>
        <begin position="53"/>
        <end position="72"/>
    </location>
</feature>
<dbReference type="EMBL" id="VDLU01000001">
    <property type="protein sequence ID" value="TNJ30189.1"/>
    <property type="molecule type" value="Genomic_DNA"/>
</dbReference>
<accession>A0A4Z1TCA4</accession>
<protein>
    <submittedName>
        <fullName evidence="2">Uncharacterized protein</fullName>
    </submittedName>
</protein>
<dbReference type="VEuPathDB" id="GiardiaDB:GMRT_14270"/>
<sequence>MSVQNPLRAYVRRLAATPLGIYKTEDAIVSSLSSTDPGESLRVLTNQLRAYLPDHSKPQTPQPLGRAGNDSDPTSILSSQIWNGIALIDKILQDIEANRDGLAESRSVHNSIGTSDSFDTSLSTHVNPRASRLNEIGQMIQQAMDASQELIDDSDLMDAYARSRQLGSLVRRYKNLESESSHG</sequence>
<proteinExistence type="predicted"/>
<evidence type="ECO:0000256" key="1">
    <source>
        <dbReference type="SAM" id="MobiDB-lite"/>
    </source>
</evidence>
<evidence type="ECO:0000313" key="2">
    <source>
        <dbReference type="EMBL" id="TNJ30189.1"/>
    </source>
</evidence>
<keyword evidence="3" id="KW-1185">Reference proteome</keyword>
<reference evidence="2 3" key="1">
    <citation type="submission" date="2019-05" db="EMBL/GenBank/DDBJ databases">
        <title>The compact genome of Giardia muris reveals important steps in the evolution of intestinal protozoan parasites.</title>
        <authorList>
            <person name="Xu F."/>
            <person name="Jimenez-Gonzalez A."/>
            <person name="Einarsson E."/>
            <person name="Astvaldsson A."/>
            <person name="Peirasmaki D."/>
            <person name="Eckmann L."/>
            <person name="Andersson J.O."/>
            <person name="Svard S.G."/>
            <person name="Jerlstrom-Hultqvist J."/>
        </authorList>
    </citation>
    <scope>NUCLEOTIDE SEQUENCE [LARGE SCALE GENOMIC DNA]</scope>
    <source>
        <strain evidence="2 3">Roberts-Thomson</strain>
    </source>
</reference>
<evidence type="ECO:0000313" key="3">
    <source>
        <dbReference type="Proteomes" id="UP000315496"/>
    </source>
</evidence>